<dbReference type="eggNOG" id="COG0147">
    <property type="taxonomic scope" value="Bacteria"/>
</dbReference>
<dbReference type="EC" id="2.6.1.85" evidence="1"/>
<dbReference type="Proteomes" id="UP000009073">
    <property type="component" value="Chromosome"/>
</dbReference>
<dbReference type="GO" id="GO:0009396">
    <property type="term" value="P:folic acid-containing compound biosynthetic process"/>
    <property type="evidence" value="ECO:0007669"/>
    <property type="project" value="InterPro"/>
</dbReference>
<dbReference type="InterPro" id="IPR005801">
    <property type="entry name" value="ADC_synthase"/>
</dbReference>
<evidence type="ECO:0000313" key="6">
    <source>
        <dbReference type="Proteomes" id="UP000009073"/>
    </source>
</evidence>
<dbReference type="EMBL" id="CP001616">
    <property type="protein sequence ID" value="ACQ93000.1"/>
    <property type="molecule type" value="Genomic_DNA"/>
</dbReference>
<dbReference type="OrthoDB" id="9803598at2"/>
<dbReference type="Pfam" id="PF00425">
    <property type="entry name" value="Chorismate_bind"/>
    <property type="match status" value="1"/>
</dbReference>
<evidence type="ECO:0000259" key="4">
    <source>
        <dbReference type="Pfam" id="PF04715"/>
    </source>
</evidence>
<dbReference type="PANTHER" id="PTHR11236:SF50">
    <property type="entry name" value="AMINODEOXYCHORISMATE SYNTHASE COMPONENT 1"/>
    <property type="match status" value="1"/>
</dbReference>
<dbReference type="SUPFAM" id="SSF56322">
    <property type="entry name" value="ADC synthase"/>
    <property type="match status" value="1"/>
</dbReference>
<dbReference type="GO" id="GO:0000162">
    <property type="term" value="P:L-tryptophan biosynthetic process"/>
    <property type="evidence" value="ECO:0007669"/>
    <property type="project" value="TreeGrafter"/>
</dbReference>
<dbReference type="KEGG" id="tau:Tola_1385"/>
<dbReference type="InterPro" id="IPR005802">
    <property type="entry name" value="ADC_synth_comp_1"/>
</dbReference>
<protein>
    <recommendedName>
        <fullName evidence="1">aminodeoxychorismate synthase</fullName>
        <ecNumber evidence="1">2.6.1.85</ecNumber>
    </recommendedName>
</protein>
<keyword evidence="2" id="KW-0808">Transferase</keyword>
<evidence type="ECO:0000256" key="1">
    <source>
        <dbReference type="ARBA" id="ARBA00013139"/>
    </source>
</evidence>
<dbReference type="Gene3D" id="3.60.120.10">
    <property type="entry name" value="Anthranilate synthase"/>
    <property type="match status" value="1"/>
</dbReference>
<proteinExistence type="predicted"/>
<accession>C4LEI3</accession>
<evidence type="ECO:0000313" key="5">
    <source>
        <dbReference type="EMBL" id="ACQ93000.1"/>
    </source>
</evidence>
<dbReference type="Pfam" id="PF04715">
    <property type="entry name" value="Anth_synt_I_N"/>
    <property type="match status" value="1"/>
</dbReference>
<feature type="domain" description="Anthranilate synthase component I N-terminal" evidence="4">
    <location>
        <begin position="16"/>
        <end position="152"/>
    </location>
</feature>
<organism evidence="5 6">
    <name type="scientific">Tolumonas auensis (strain DSM 9187 / NBRC 110442 / TA 4)</name>
    <dbReference type="NCBI Taxonomy" id="595494"/>
    <lineage>
        <taxon>Bacteria</taxon>
        <taxon>Pseudomonadati</taxon>
        <taxon>Pseudomonadota</taxon>
        <taxon>Gammaproteobacteria</taxon>
        <taxon>Aeromonadales</taxon>
        <taxon>Aeromonadaceae</taxon>
        <taxon>Tolumonas</taxon>
    </lineage>
</organism>
<dbReference type="NCBIfam" id="TIGR00553">
    <property type="entry name" value="pabB"/>
    <property type="match status" value="1"/>
</dbReference>
<evidence type="ECO:0000256" key="2">
    <source>
        <dbReference type="ARBA" id="ARBA00022679"/>
    </source>
</evidence>
<dbReference type="InterPro" id="IPR006805">
    <property type="entry name" value="Anth_synth_I_N"/>
</dbReference>
<dbReference type="InterPro" id="IPR015890">
    <property type="entry name" value="Chorismate_C"/>
</dbReference>
<reference evidence="5 6" key="2">
    <citation type="journal article" date="2011" name="Stand. Genomic Sci.">
        <title>Complete genome sequence of Tolumonas auensis type strain (TA 4).</title>
        <authorList>
            <person name="Chertkov O."/>
            <person name="Copeland A."/>
            <person name="Lucas S."/>
            <person name="Lapidus A."/>
            <person name="Berry K.W."/>
            <person name="Detter J.C."/>
            <person name="Del Rio T.G."/>
            <person name="Hammon N."/>
            <person name="Dalin E."/>
            <person name="Tice H."/>
            <person name="Pitluck S."/>
            <person name="Richardson P."/>
            <person name="Bruce D."/>
            <person name="Goodwin L."/>
            <person name="Han C."/>
            <person name="Tapia R."/>
            <person name="Saunders E."/>
            <person name="Schmutz J."/>
            <person name="Brettin T."/>
            <person name="Larimer F."/>
            <person name="Land M."/>
            <person name="Hauser L."/>
            <person name="Spring S."/>
            <person name="Rohde M."/>
            <person name="Kyrpides N.C."/>
            <person name="Ivanova N."/>
            <person name="Goker M."/>
            <person name="Beller H.R."/>
            <person name="Klenk H.P."/>
            <person name="Woyke T."/>
        </authorList>
    </citation>
    <scope>NUCLEOTIDE SEQUENCE [LARGE SCALE GENOMIC DNA]</scope>
    <source>
        <strain evidence="6">DSM 9187 / TA4</strain>
    </source>
</reference>
<dbReference type="PANTHER" id="PTHR11236">
    <property type="entry name" value="AMINOBENZOATE/ANTHRANILATE SYNTHASE"/>
    <property type="match status" value="1"/>
</dbReference>
<sequence length="456" mass="51580">MSSTFHLKTFPIQSTAQQIFSKIAHLPWAVLFESASADHIDSRFDIFSADPIATLQTVGAITAITEGEQTRQLTDAPLVLLKETLHRLLGSDATYTGELPFIGGAIGLLGYDLGRRIEKIPELALRDIDLPDLAVGIYDWAWIFDHHTQQAHFLVCGSEEQLEIRWQWWQQQTAGNSQPFRLTSDWQSNLSQQEYTDRFDAIQRYLRAGDCYQINLTQRFQAEYLGDEWQAYCQLSQMNQAPFSAFMRLPQAAILSLSPERFLALNQQQVETKPIKGTRPRFIDPIADQASIKELLQSPKDRAENLMIVDLLRNDIGRVCKPGTVRVPKLFDVESFKAVHHMVSTVTGTLADEYSATELLQACFPGGSITGAPKIRAMQIIEELEPHRRSAYCGSMFYLSRHGRMDSSITIRTLIAWQHQLYVWAGGGIVADSDAKAEYQETFDKLAKILPVLQKR</sequence>
<dbReference type="AlphaFoldDB" id="C4LEI3"/>
<reference evidence="6" key="1">
    <citation type="submission" date="2009-05" db="EMBL/GenBank/DDBJ databases">
        <title>Complete sequence of Tolumonas auensis DSM 9187.</title>
        <authorList>
            <consortium name="US DOE Joint Genome Institute"/>
            <person name="Lucas S."/>
            <person name="Copeland A."/>
            <person name="Lapidus A."/>
            <person name="Glavina del Rio T."/>
            <person name="Tice H."/>
            <person name="Bruce D."/>
            <person name="Goodwin L."/>
            <person name="Pitluck S."/>
            <person name="Chertkov O."/>
            <person name="Brettin T."/>
            <person name="Detter J.C."/>
            <person name="Han C."/>
            <person name="Larimer F."/>
            <person name="Land M."/>
            <person name="Hauser L."/>
            <person name="Kyrpides N."/>
            <person name="Mikhailova N."/>
            <person name="Spring S."/>
            <person name="Beller H."/>
        </authorList>
    </citation>
    <scope>NUCLEOTIDE SEQUENCE [LARGE SCALE GENOMIC DNA]</scope>
    <source>
        <strain evidence="6">DSM 9187 / TA4</strain>
    </source>
</reference>
<dbReference type="InterPro" id="IPR019999">
    <property type="entry name" value="Anth_synth_I-like"/>
</dbReference>
<feature type="domain" description="Chorismate-utilising enzyme C-terminal" evidence="3">
    <location>
        <begin position="192"/>
        <end position="445"/>
    </location>
</feature>
<gene>
    <name evidence="5" type="ordered locus">Tola_1385</name>
</gene>
<dbReference type="GO" id="GO:0046820">
    <property type="term" value="F:4-amino-4-deoxychorismate synthase activity"/>
    <property type="evidence" value="ECO:0007669"/>
    <property type="project" value="UniProtKB-EC"/>
</dbReference>
<dbReference type="HOGENOM" id="CLU_006493_7_2_6"/>
<evidence type="ECO:0000259" key="3">
    <source>
        <dbReference type="Pfam" id="PF00425"/>
    </source>
</evidence>
<dbReference type="RefSeq" id="WP_012729599.1">
    <property type="nucleotide sequence ID" value="NC_012691.1"/>
</dbReference>
<dbReference type="PRINTS" id="PR00095">
    <property type="entry name" value="ANTSNTHASEI"/>
</dbReference>
<keyword evidence="6" id="KW-1185">Reference proteome</keyword>
<name>C4LEI3_TOLAT</name>
<dbReference type="STRING" id="595494.Tola_1385"/>